<evidence type="ECO:0000313" key="1">
    <source>
        <dbReference type="EMBL" id="GEC97533.1"/>
    </source>
</evidence>
<dbReference type="RefSeq" id="WP_141354838.1">
    <property type="nucleotide sequence ID" value="NZ_BJNV01000096.1"/>
</dbReference>
<dbReference type="EMBL" id="BJNV01000096">
    <property type="protein sequence ID" value="GEC97533.1"/>
    <property type="molecule type" value="Genomic_DNA"/>
</dbReference>
<comment type="caution">
    <text evidence="1">The sequence shown here is derived from an EMBL/GenBank/DDBJ whole genome shotgun (WGS) entry which is preliminary data.</text>
</comment>
<protein>
    <submittedName>
        <fullName evidence="1">Uncharacterized protein</fullName>
    </submittedName>
</protein>
<dbReference type="AlphaFoldDB" id="A0A4Y4D1S1"/>
<keyword evidence="2" id="KW-1185">Reference proteome</keyword>
<organism evidence="1 2">
    <name type="scientific">Zoogloea ramigera</name>
    <dbReference type="NCBI Taxonomy" id="350"/>
    <lineage>
        <taxon>Bacteria</taxon>
        <taxon>Pseudomonadati</taxon>
        <taxon>Pseudomonadota</taxon>
        <taxon>Betaproteobacteria</taxon>
        <taxon>Rhodocyclales</taxon>
        <taxon>Zoogloeaceae</taxon>
        <taxon>Zoogloea</taxon>
    </lineage>
</organism>
<gene>
    <name evidence="1" type="ORF">ZRA01_36060</name>
</gene>
<evidence type="ECO:0000313" key="2">
    <source>
        <dbReference type="Proteomes" id="UP000318422"/>
    </source>
</evidence>
<sequence>MSHVDDFARAVGEVAVAMHTGTADRLSDETLLAFLGIVGTNDQLPDHLRAVLAAVVAELLLRPIDAADVRAAPHLIH</sequence>
<name>A0A4Y4D1S1_ZOORA</name>
<reference evidence="1 2" key="1">
    <citation type="submission" date="2019-06" db="EMBL/GenBank/DDBJ databases">
        <title>Whole genome shotgun sequence of Zoogloea ramigera NBRC 15342.</title>
        <authorList>
            <person name="Hosoyama A."/>
            <person name="Uohara A."/>
            <person name="Ohji S."/>
            <person name="Ichikawa N."/>
        </authorList>
    </citation>
    <scope>NUCLEOTIDE SEQUENCE [LARGE SCALE GENOMIC DNA]</scope>
    <source>
        <strain evidence="1 2">NBRC 15342</strain>
    </source>
</reference>
<dbReference type="Proteomes" id="UP000318422">
    <property type="component" value="Unassembled WGS sequence"/>
</dbReference>
<proteinExistence type="predicted"/>
<accession>A0A4Y4D1S1</accession>